<keyword evidence="5 9" id="KW-0812">Transmembrane</keyword>
<protein>
    <recommendedName>
        <fullName evidence="9">TRAP transporter small permease protein</fullName>
    </recommendedName>
</protein>
<evidence type="ECO:0000256" key="5">
    <source>
        <dbReference type="ARBA" id="ARBA00022692"/>
    </source>
</evidence>
<comment type="function">
    <text evidence="9">Part of the tripartite ATP-independent periplasmic (TRAP) transport system.</text>
</comment>
<proteinExistence type="inferred from homology"/>
<comment type="caution">
    <text evidence="11">The sequence shown here is derived from an EMBL/GenBank/DDBJ whole genome shotgun (WGS) entry which is preliminary data.</text>
</comment>
<keyword evidence="6 9" id="KW-1133">Transmembrane helix</keyword>
<reference evidence="11" key="2">
    <citation type="submission" date="2020-09" db="EMBL/GenBank/DDBJ databases">
        <authorList>
            <person name="Sun Q."/>
            <person name="Kim S."/>
        </authorList>
    </citation>
    <scope>NUCLEOTIDE SEQUENCE</scope>
    <source>
        <strain evidence="11">KCTC 22169</strain>
    </source>
</reference>
<evidence type="ECO:0000256" key="4">
    <source>
        <dbReference type="ARBA" id="ARBA00022519"/>
    </source>
</evidence>
<comment type="subunit">
    <text evidence="9">The complex comprises the extracytoplasmic solute receptor protein and the two transmembrane proteins.</text>
</comment>
<dbReference type="PANTHER" id="PTHR35011">
    <property type="entry name" value="2,3-DIKETO-L-GULONATE TRAP TRANSPORTER SMALL PERMEASE PROTEIN YIAM"/>
    <property type="match status" value="1"/>
</dbReference>
<dbReference type="GO" id="GO:0022857">
    <property type="term" value="F:transmembrane transporter activity"/>
    <property type="evidence" value="ECO:0007669"/>
    <property type="project" value="UniProtKB-UniRule"/>
</dbReference>
<dbReference type="RefSeq" id="WP_189612732.1">
    <property type="nucleotide sequence ID" value="NZ_BMXR01000014.1"/>
</dbReference>
<keyword evidence="12" id="KW-1185">Reference proteome</keyword>
<feature type="transmembrane region" description="Helical" evidence="9">
    <location>
        <begin position="57"/>
        <end position="75"/>
    </location>
</feature>
<feature type="transmembrane region" description="Helical" evidence="9">
    <location>
        <begin position="137"/>
        <end position="157"/>
    </location>
</feature>
<keyword evidence="4 9" id="KW-0997">Cell inner membrane</keyword>
<keyword evidence="7 9" id="KW-0472">Membrane</keyword>
<evidence type="ECO:0000259" key="10">
    <source>
        <dbReference type="Pfam" id="PF04290"/>
    </source>
</evidence>
<dbReference type="EMBL" id="BMXR01000014">
    <property type="protein sequence ID" value="GGX71215.1"/>
    <property type="molecule type" value="Genomic_DNA"/>
</dbReference>
<dbReference type="GO" id="GO:0005886">
    <property type="term" value="C:plasma membrane"/>
    <property type="evidence" value="ECO:0007669"/>
    <property type="project" value="UniProtKB-SubCell"/>
</dbReference>
<feature type="domain" description="Tripartite ATP-independent periplasmic transporters DctQ component" evidence="10">
    <location>
        <begin position="33"/>
        <end position="160"/>
    </location>
</feature>
<gene>
    <name evidence="11" type="ORF">GCM10007392_43370</name>
</gene>
<comment type="subcellular location">
    <subcellularLocation>
        <location evidence="1 9">Cell inner membrane</location>
        <topology evidence="1 9">Multi-pass membrane protein</topology>
    </subcellularLocation>
</comment>
<evidence type="ECO:0000256" key="2">
    <source>
        <dbReference type="ARBA" id="ARBA00022448"/>
    </source>
</evidence>
<dbReference type="PANTHER" id="PTHR35011:SF2">
    <property type="entry name" value="2,3-DIKETO-L-GULONATE TRAP TRANSPORTER SMALL PERMEASE PROTEIN YIAM"/>
    <property type="match status" value="1"/>
</dbReference>
<dbReference type="InterPro" id="IPR007387">
    <property type="entry name" value="TRAP_DctQ"/>
</dbReference>
<evidence type="ECO:0000256" key="9">
    <source>
        <dbReference type="RuleBase" id="RU369079"/>
    </source>
</evidence>
<name>A0A918KP36_9GAMM</name>
<reference evidence="11" key="1">
    <citation type="journal article" date="2014" name="Int. J. Syst. Evol. Microbiol.">
        <title>Complete genome sequence of Corynebacterium casei LMG S-19264T (=DSM 44701T), isolated from a smear-ripened cheese.</title>
        <authorList>
            <consortium name="US DOE Joint Genome Institute (JGI-PGF)"/>
            <person name="Walter F."/>
            <person name="Albersmeier A."/>
            <person name="Kalinowski J."/>
            <person name="Ruckert C."/>
        </authorList>
    </citation>
    <scope>NUCLEOTIDE SEQUENCE</scope>
    <source>
        <strain evidence="11">KCTC 22169</strain>
    </source>
</reference>
<keyword evidence="3" id="KW-1003">Cell membrane</keyword>
<dbReference type="Proteomes" id="UP000626148">
    <property type="component" value="Unassembled WGS sequence"/>
</dbReference>
<dbReference type="AlphaFoldDB" id="A0A918KP36"/>
<feature type="transmembrane region" description="Helical" evidence="9">
    <location>
        <begin position="96"/>
        <end position="117"/>
    </location>
</feature>
<organism evidence="11 12">
    <name type="scientific">Saccharospirillum salsuginis</name>
    <dbReference type="NCBI Taxonomy" id="418750"/>
    <lineage>
        <taxon>Bacteria</taxon>
        <taxon>Pseudomonadati</taxon>
        <taxon>Pseudomonadota</taxon>
        <taxon>Gammaproteobacteria</taxon>
        <taxon>Oceanospirillales</taxon>
        <taxon>Saccharospirillaceae</taxon>
        <taxon>Saccharospirillum</taxon>
    </lineage>
</organism>
<evidence type="ECO:0000256" key="8">
    <source>
        <dbReference type="ARBA" id="ARBA00038436"/>
    </source>
</evidence>
<comment type="similarity">
    <text evidence="8 9">Belongs to the TRAP transporter small permease family.</text>
</comment>
<evidence type="ECO:0000313" key="12">
    <source>
        <dbReference type="Proteomes" id="UP000626148"/>
    </source>
</evidence>
<dbReference type="InterPro" id="IPR055348">
    <property type="entry name" value="DctQ"/>
</dbReference>
<evidence type="ECO:0000256" key="3">
    <source>
        <dbReference type="ARBA" id="ARBA00022475"/>
    </source>
</evidence>
<evidence type="ECO:0000256" key="7">
    <source>
        <dbReference type="ARBA" id="ARBA00023136"/>
    </source>
</evidence>
<dbReference type="GO" id="GO:0015740">
    <property type="term" value="P:C4-dicarboxylate transport"/>
    <property type="evidence" value="ECO:0007669"/>
    <property type="project" value="TreeGrafter"/>
</dbReference>
<accession>A0A918KP36</accession>
<evidence type="ECO:0000256" key="6">
    <source>
        <dbReference type="ARBA" id="ARBA00022989"/>
    </source>
</evidence>
<feature type="transmembrane region" description="Helical" evidence="9">
    <location>
        <begin position="21"/>
        <end position="45"/>
    </location>
</feature>
<evidence type="ECO:0000256" key="1">
    <source>
        <dbReference type="ARBA" id="ARBA00004429"/>
    </source>
</evidence>
<dbReference type="Pfam" id="PF04290">
    <property type="entry name" value="DctQ"/>
    <property type="match status" value="1"/>
</dbReference>
<evidence type="ECO:0000313" key="11">
    <source>
        <dbReference type="EMBL" id="GGX71215.1"/>
    </source>
</evidence>
<sequence length="187" mass="21162">MNAYLFILTGLRKLNTGLIRIGHSIAWICVALMVASILLQVVFRYVFNNALPWPEEAARALMIWMMALVAAGAYRQGSFVAIEMLHDFIPRAAARLLRLFLHVCALVVLYYLFTLGLEYFQRGFRTRAASFDLPRAWIYLAMPVCFGTMLLVNIEMLMKDVGLLLFKGFASRLPEGEDSHPTPVVSE</sequence>
<keyword evidence="2 9" id="KW-0813">Transport</keyword>